<dbReference type="EMBL" id="CP016286">
    <property type="protein sequence ID" value="ANP84984.1"/>
    <property type="molecule type" value="Genomic_DNA"/>
</dbReference>
<accession>A0A1B1C5I0</accession>
<protein>
    <submittedName>
        <fullName evidence="1">Uncharacterized protein</fullName>
    </submittedName>
</protein>
<dbReference type="RefSeq" id="WP_065279527.1">
    <property type="nucleotide sequence ID" value="NZ_CP016286.1"/>
</dbReference>
<dbReference type="Proteomes" id="UP000092691">
    <property type="component" value="Chromosome"/>
</dbReference>
<evidence type="ECO:0000313" key="2">
    <source>
        <dbReference type="Proteomes" id="UP000092691"/>
    </source>
</evidence>
<reference evidence="1 2" key="1">
    <citation type="submission" date="2016-06" db="EMBL/GenBank/DDBJ databases">
        <title>Microsymbionts genomes from the relict species Vavilovia formosa.</title>
        <authorList>
            <person name="Chirak E."/>
            <person name="Kimeklis A."/>
            <person name="Andronov E."/>
        </authorList>
    </citation>
    <scope>NUCLEOTIDE SEQUENCE [LARGE SCALE GENOMIC DNA]</scope>
    <source>
        <strain evidence="1 2">Vaf10</strain>
    </source>
</reference>
<evidence type="ECO:0000313" key="1">
    <source>
        <dbReference type="EMBL" id="ANP84984.1"/>
    </source>
</evidence>
<name>A0A1B1C5I0_RHILE</name>
<dbReference type="OrthoDB" id="101857at2"/>
<gene>
    <name evidence="1" type="ORF">BA011_04000</name>
</gene>
<sequence>MTIFIVCHKDLPSYPPPEGAKIIWLNSRPPLENKGMDVIAGYDFFSEPEEIHAKLSGSLGTLVIAKVVSEETVKPRNITIWQYRKFLTRLKIGTPNPEYPGMNIATSEEVEITRPENPALFSESFFLPRPLNLHNISYHYGGCHNIVDFFRYTAFSVEANTLTQAEALHFFNSGTLVPGGIELGTYPTDWWLDTFVRLVAPSLEFAKRYQPFQAEDPVQKRAISFCQERLGSYLLIKRLAELYGNNLPGFLFGDMATVSNDGVYRTGV</sequence>
<dbReference type="AlphaFoldDB" id="A0A1B1C5I0"/>
<organism evidence="1 2">
    <name type="scientific">Rhizobium leguminosarum</name>
    <dbReference type="NCBI Taxonomy" id="384"/>
    <lineage>
        <taxon>Bacteria</taxon>
        <taxon>Pseudomonadati</taxon>
        <taxon>Pseudomonadota</taxon>
        <taxon>Alphaproteobacteria</taxon>
        <taxon>Hyphomicrobiales</taxon>
        <taxon>Rhizobiaceae</taxon>
        <taxon>Rhizobium/Agrobacterium group</taxon>
        <taxon>Rhizobium</taxon>
    </lineage>
</organism>
<proteinExistence type="predicted"/>